<proteinExistence type="predicted"/>
<evidence type="ECO:0000313" key="2">
    <source>
        <dbReference type="EMBL" id="JAD89923.1"/>
    </source>
</evidence>
<dbReference type="AlphaFoldDB" id="A0A0A9DTA5"/>
<feature type="region of interest" description="Disordered" evidence="1">
    <location>
        <begin position="32"/>
        <end position="67"/>
    </location>
</feature>
<organism evidence="2">
    <name type="scientific">Arundo donax</name>
    <name type="common">Giant reed</name>
    <name type="synonym">Donax arundinaceus</name>
    <dbReference type="NCBI Taxonomy" id="35708"/>
    <lineage>
        <taxon>Eukaryota</taxon>
        <taxon>Viridiplantae</taxon>
        <taxon>Streptophyta</taxon>
        <taxon>Embryophyta</taxon>
        <taxon>Tracheophyta</taxon>
        <taxon>Spermatophyta</taxon>
        <taxon>Magnoliopsida</taxon>
        <taxon>Liliopsida</taxon>
        <taxon>Poales</taxon>
        <taxon>Poaceae</taxon>
        <taxon>PACMAD clade</taxon>
        <taxon>Arundinoideae</taxon>
        <taxon>Arundineae</taxon>
        <taxon>Arundo</taxon>
    </lineage>
</organism>
<accession>A0A0A9DTA5</accession>
<name>A0A0A9DTA5_ARUDO</name>
<protein>
    <submittedName>
        <fullName evidence="2">Uncharacterized protein</fullName>
    </submittedName>
</protein>
<feature type="region of interest" description="Disordered" evidence="1">
    <location>
        <begin position="81"/>
        <end position="111"/>
    </location>
</feature>
<reference evidence="2" key="1">
    <citation type="submission" date="2014-09" db="EMBL/GenBank/DDBJ databases">
        <authorList>
            <person name="Magalhaes I.L.F."/>
            <person name="Oliveira U."/>
            <person name="Santos F.R."/>
            <person name="Vidigal T.H.D.A."/>
            <person name="Brescovit A.D."/>
            <person name="Santos A.J."/>
        </authorList>
    </citation>
    <scope>NUCLEOTIDE SEQUENCE</scope>
    <source>
        <tissue evidence="2">Shoot tissue taken approximately 20 cm above the soil surface</tissue>
    </source>
</reference>
<sequence length="111" mass="11868">MKEHGGMGHRGRAPGHSAEAILDLLGVRQMQPQGHPRALGHPIKGRRQAIHVPSRCSRYPTPPRGHPNLRRCRFLMVPQPPSRTCGSGGARTSATASALAAARRRGDAMAG</sequence>
<dbReference type="EMBL" id="GBRH01207972">
    <property type="protein sequence ID" value="JAD89923.1"/>
    <property type="molecule type" value="Transcribed_RNA"/>
</dbReference>
<evidence type="ECO:0000256" key="1">
    <source>
        <dbReference type="SAM" id="MobiDB-lite"/>
    </source>
</evidence>
<feature type="compositionally biased region" description="Low complexity" evidence="1">
    <location>
        <begin position="90"/>
        <end position="101"/>
    </location>
</feature>
<reference evidence="2" key="2">
    <citation type="journal article" date="2015" name="Data Brief">
        <title>Shoot transcriptome of the giant reed, Arundo donax.</title>
        <authorList>
            <person name="Barrero R.A."/>
            <person name="Guerrero F.D."/>
            <person name="Moolhuijzen P."/>
            <person name="Goolsby J.A."/>
            <person name="Tidwell J."/>
            <person name="Bellgard S.E."/>
            <person name="Bellgard M.I."/>
        </authorList>
    </citation>
    <scope>NUCLEOTIDE SEQUENCE</scope>
    <source>
        <tissue evidence="2">Shoot tissue taken approximately 20 cm above the soil surface</tissue>
    </source>
</reference>